<protein>
    <recommendedName>
        <fullName evidence="1">Anhydro-N-acetylmuramic acid kinase</fullName>
        <ecNumber evidence="1">2.7.1.170</ecNumber>
    </recommendedName>
    <alternativeName>
        <fullName evidence="1">AnhMurNAc kinase</fullName>
    </alternativeName>
</protein>
<name>A0A6I6D5F5_9GAMM</name>
<keyword evidence="1 3" id="KW-0808">Transferase</keyword>
<dbReference type="UniPathway" id="UPA00544"/>
<dbReference type="Pfam" id="PF03702">
    <property type="entry name" value="AnmK"/>
    <property type="match status" value="1"/>
</dbReference>
<evidence type="ECO:0000256" key="2">
    <source>
        <dbReference type="SAM" id="MobiDB-lite"/>
    </source>
</evidence>
<dbReference type="EMBL" id="CP046415">
    <property type="protein sequence ID" value="QGT79345.1"/>
    <property type="molecule type" value="Genomic_DNA"/>
</dbReference>
<accession>A0A6I6D5F5</accession>
<feature type="binding site" evidence="1">
    <location>
        <begin position="84"/>
        <end position="91"/>
    </location>
    <ligand>
        <name>ATP</name>
        <dbReference type="ChEBI" id="CHEBI:30616"/>
    </ligand>
</feature>
<dbReference type="EC" id="2.7.1.170" evidence="1"/>
<dbReference type="NCBIfam" id="NF007139">
    <property type="entry name" value="PRK09585.1-3"/>
    <property type="match status" value="1"/>
</dbReference>
<dbReference type="HAMAP" id="MF_01270">
    <property type="entry name" value="AnhMurNAc_kinase"/>
    <property type="match status" value="1"/>
</dbReference>
<dbReference type="PANTHER" id="PTHR30605">
    <property type="entry name" value="ANHYDRO-N-ACETYLMURAMIC ACID KINASE"/>
    <property type="match status" value="1"/>
</dbReference>
<keyword evidence="1" id="KW-0119">Carbohydrate metabolism</keyword>
<feature type="compositionally biased region" description="Low complexity" evidence="2">
    <location>
        <begin position="1"/>
        <end position="49"/>
    </location>
</feature>
<sequence length="452" mass="47457">MARPSTPSRSTCRRPTPSPPSTARTSSRARAAPSRSWPASRSTSTESSRCTWPRTRPLATHVTTDPNRNRSDDGSELFIGAMTGTSIDALDLCLCDFSATPPRLIAHHQEPLGATLTAQLTQLARGERQEPSESPAVDAIDLFGMADRRLAETTATGVARLLDQAGVAATSVRAIGSHGQTVRHRPDWRDQAFTLQLGDPSRIAELTGITVAADFRRRDMAAGGQGAPLAPPAHAALFPPGPEGRVVVNLGGIANASILLPDQAPLGFDTGPANTLMDAWHALHRGSPFDHNGRWAASGQVDETLLETLLADPFFAAAAPKSTGPEHFHLDWLGARGGERLAALPAGDVQATLLELTVESLAEAIAPWLGERPSMPVTLCGGGAYNQQLVARLRERLGTTVESSAALGIAPECVEGAAFAWLARQLLAGQPGNAPSVTGADGPRILGGIYPA</sequence>
<comment type="catalytic activity">
    <reaction evidence="1">
        <text>1,6-anhydro-N-acetyl-beta-muramate + ATP + H2O = N-acetyl-D-muramate 6-phosphate + ADP + H(+)</text>
        <dbReference type="Rhea" id="RHEA:24952"/>
        <dbReference type="ChEBI" id="CHEBI:15377"/>
        <dbReference type="ChEBI" id="CHEBI:15378"/>
        <dbReference type="ChEBI" id="CHEBI:30616"/>
        <dbReference type="ChEBI" id="CHEBI:58690"/>
        <dbReference type="ChEBI" id="CHEBI:58722"/>
        <dbReference type="ChEBI" id="CHEBI:456216"/>
        <dbReference type="EC" id="2.7.1.170"/>
    </reaction>
</comment>
<organism evidence="3 4">
    <name type="scientific">Guyparkeria halophila</name>
    <dbReference type="NCBI Taxonomy" id="47960"/>
    <lineage>
        <taxon>Bacteria</taxon>
        <taxon>Pseudomonadati</taxon>
        <taxon>Pseudomonadota</taxon>
        <taxon>Gammaproteobacteria</taxon>
        <taxon>Chromatiales</taxon>
        <taxon>Thioalkalibacteraceae</taxon>
        <taxon>Guyparkeria</taxon>
    </lineage>
</organism>
<comment type="similarity">
    <text evidence="1">Belongs to the anhydro-N-acetylmuramic acid kinase family.</text>
</comment>
<dbReference type="InterPro" id="IPR043129">
    <property type="entry name" value="ATPase_NBD"/>
</dbReference>
<keyword evidence="1 3" id="KW-0418">Kinase</keyword>
<dbReference type="UniPathway" id="UPA00343"/>
<keyword evidence="1" id="KW-0547">Nucleotide-binding</keyword>
<dbReference type="SUPFAM" id="SSF53067">
    <property type="entry name" value="Actin-like ATPase domain"/>
    <property type="match status" value="1"/>
</dbReference>
<evidence type="ECO:0000256" key="1">
    <source>
        <dbReference type="HAMAP-Rule" id="MF_01270"/>
    </source>
</evidence>
<keyword evidence="4" id="KW-1185">Reference proteome</keyword>
<dbReference type="GO" id="GO:0006040">
    <property type="term" value="P:amino sugar metabolic process"/>
    <property type="evidence" value="ECO:0007669"/>
    <property type="project" value="InterPro"/>
</dbReference>
<dbReference type="KEGG" id="ghl:GM160_10905"/>
<dbReference type="GO" id="GO:0005524">
    <property type="term" value="F:ATP binding"/>
    <property type="evidence" value="ECO:0007669"/>
    <property type="project" value="UniProtKB-UniRule"/>
</dbReference>
<evidence type="ECO:0000313" key="4">
    <source>
        <dbReference type="Proteomes" id="UP000427716"/>
    </source>
</evidence>
<dbReference type="Gene3D" id="3.30.420.40">
    <property type="match status" value="2"/>
</dbReference>
<proteinExistence type="inferred from homology"/>
<keyword evidence="1" id="KW-0067">ATP-binding</keyword>
<dbReference type="AlphaFoldDB" id="A0A6I6D5F5"/>
<comment type="pathway">
    <text evidence="1">Cell wall biogenesis; peptidoglycan recycling.</text>
</comment>
<dbReference type="GO" id="GO:0009254">
    <property type="term" value="P:peptidoglycan turnover"/>
    <property type="evidence" value="ECO:0007669"/>
    <property type="project" value="UniProtKB-UniRule"/>
</dbReference>
<gene>
    <name evidence="1" type="primary">anmK</name>
    <name evidence="3" type="ORF">GM160_10905</name>
</gene>
<dbReference type="GO" id="GO:0016773">
    <property type="term" value="F:phosphotransferase activity, alcohol group as acceptor"/>
    <property type="evidence" value="ECO:0007669"/>
    <property type="project" value="UniProtKB-UniRule"/>
</dbReference>
<feature type="region of interest" description="Disordered" evidence="2">
    <location>
        <begin position="1"/>
        <end position="74"/>
    </location>
</feature>
<dbReference type="GO" id="GO:0097175">
    <property type="term" value="P:1,6-anhydro-N-acetyl-beta-muramic acid catabolic process"/>
    <property type="evidence" value="ECO:0007669"/>
    <property type="project" value="UniProtKB-UniRule"/>
</dbReference>
<comment type="pathway">
    <text evidence="1">Amino-sugar metabolism; 1,6-anhydro-N-acetylmuramate degradation.</text>
</comment>
<evidence type="ECO:0000313" key="3">
    <source>
        <dbReference type="EMBL" id="QGT79345.1"/>
    </source>
</evidence>
<dbReference type="GO" id="GO:0016301">
    <property type="term" value="F:kinase activity"/>
    <property type="evidence" value="ECO:0007669"/>
    <property type="project" value="UniProtKB-KW"/>
</dbReference>
<comment type="function">
    <text evidence="1">Catalyzes the specific phosphorylation of 1,6-anhydro-N-acetylmuramic acid (anhMurNAc) with the simultaneous cleavage of the 1,6-anhydro ring, generating MurNAc-6-P. Is required for the utilization of anhMurNAc either imported from the medium or derived from its own cell wall murein, and thus plays a role in cell wall recycling.</text>
</comment>
<dbReference type="PANTHER" id="PTHR30605:SF0">
    <property type="entry name" value="ANHYDRO-N-ACETYLMURAMIC ACID KINASE"/>
    <property type="match status" value="1"/>
</dbReference>
<dbReference type="InterPro" id="IPR005338">
    <property type="entry name" value="Anhydro_N_Ac-Mur_kinase"/>
</dbReference>
<reference evidence="3 4" key="1">
    <citation type="submission" date="2019-11" db="EMBL/GenBank/DDBJ databases">
        <authorList>
            <person name="Zhang J."/>
            <person name="Sun C."/>
        </authorList>
    </citation>
    <scope>NUCLEOTIDE SEQUENCE [LARGE SCALE GENOMIC DNA]</scope>
    <source>
        <strain evidence="4">sp2</strain>
    </source>
</reference>
<dbReference type="Proteomes" id="UP000427716">
    <property type="component" value="Chromosome"/>
</dbReference>